<proteinExistence type="predicted"/>
<dbReference type="SUPFAM" id="SSF55729">
    <property type="entry name" value="Acyl-CoA N-acyltransferases (Nat)"/>
    <property type="match status" value="1"/>
</dbReference>
<keyword evidence="1 4" id="KW-0808">Transferase</keyword>
<dbReference type="AlphaFoldDB" id="A0A6N4TKM8"/>
<dbReference type="InterPro" id="IPR016181">
    <property type="entry name" value="Acyl_CoA_acyltransferase"/>
</dbReference>
<dbReference type="CDD" id="cd04301">
    <property type="entry name" value="NAT_SF"/>
    <property type="match status" value="1"/>
</dbReference>
<dbReference type="GO" id="GO:0016747">
    <property type="term" value="F:acyltransferase activity, transferring groups other than amino-acyl groups"/>
    <property type="evidence" value="ECO:0007669"/>
    <property type="project" value="InterPro"/>
</dbReference>
<dbReference type="InterPro" id="IPR050680">
    <property type="entry name" value="YpeA/RimI_acetyltransf"/>
</dbReference>
<dbReference type="Gene3D" id="1.10.287.900">
    <property type="entry name" value="The crystal structure of the spermine/spermidine acetyltransferase from enterococcus faecali"/>
    <property type="match status" value="1"/>
</dbReference>
<evidence type="ECO:0000256" key="2">
    <source>
        <dbReference type="ARBA" id="ARBA00023315"/>
    </source>
</evidence>
<protein>
    <submittedName>
        <fullName evidence="4">Spermine/spermidine acetyltransferase</fullName>
    </submittedName>
</protein>
<dbReference type="Pfam" id="PF00583">
    <property type="entry name" value="Acetyltransf_1"/>
    <property type="match status" value="1"/>
</dbReference>
<evidence type="ECO:0000256" key="1">
    <source>
        <dbReference type="ARBA" id="ARBA00022679"/>
    </source>
</evidence>
<dbReference type="InterPro" id="IPR027455">
    <property type="entry name" value="Sper_AcTfrase_N"/>
</dbReference>
<reference evidence="5" key="1">
    <citation type="submission" date="2019-05" db="EMBL/GenBank/DDBJ databases">
        <title>Complete genome sequencing of Absiella argi strain JCM 30884.</title>
        <authorList>
            <person name="Sakamoto M."/>
            <person name="Murakami T."/>
            <person name="Mori H."/>
        </authorList>
    </citation>
    <scope>NUCLEOTIDE SEQUENCE [LARGE SCALE GENOMIC DNA]</scope>
    <source>
        <strain evidence="5">JCM 30884</strain>
    </source>
</reference>
<accession>A0A6N4TKM8</accession>
<dbReference type="PROSITE" id="PS51186">
    <property type="entry name" value="GNAT"/>
    <property type="match status" value="1"/>
</dbReference>
<dbReference type="EMBL" id="AP019695">
    <property type="protein sequence ID" value="BBK23293.1"/>
    <property type="molecule type" value="Genomic_DNA"/>
</dbReference>
<dbReference type="KEGG" id="aarg:Aargi30884_21960"/>
<name>A0A6N4TKM8_9FIRM</name>
<dbReference type="Gene3D" id="3.40.630.30">
    <property type="match status" value="1"/>
</dbReference>
<feature type="domain" description="N-acetyltransferase" evidence="3">
    <location>
        <begin position="1"/>
        <end position="147"/>
    </location>
</feature>
<keyword evidence="5" id="KW-1185">Reference proteome</keyword>
<keyword evidence="2" id="KW-0012">Acyltransferase</keyword>
<dbReference type="Proteomes" id="UP000464754">
    <property type="component" value="Chromosome"/>
</dbReference>
<sequence>MQFKQINKKNQAEIENLSIKDEQEGFLESVKQCLLDASKNPEWVCAGIYEQDTPIGFAMYGMISLTTPKNQVWIDRFMIDKNFQGKGYGKKAFQELIHIVKEAYHKDKIYLSVYENNKAAIHMYKSLGFRFNGELDFNGEKVMELSM</sequence>
<dbReference type="PANTHER" id="PTHR43420:SF47">
    <property type="entry name" value="N-ACETYLTRANSFERASE DOMAIN-CONTAINING PROTEIN"/>
    <property type="match status" value="1"/>
</dbReference>
<dbReference type="InterPro" id="IPR000182">
    <property type="entry name" value="GNAT_dom"/>
</dbReference>
<dbReference type="RefSeq" id="WP_163052273.1">
    <property type="nucleotide sequence ID" value="NZ_AP019695.1"/>
</dbReference>
<evidence type="ECO:0000259" key="3">
    <source>
        <dbReference type="PROSITE" id="PS51186"/>
    </source>
</evidence>
<evidence type="ECO:0000313" key="4">
    <source>
        <dbReference type="EMBL" id="BBK23293.1"/>
    </source>
</evidence>
<gene>
    <name evidence="4" type="ORF">Aargi30884_21960</name>
</gene>
<organism evidence="4 5">
    <name type="scientific">Amedibacterium intestinale</name>
    <dbReference type="NCBI Taxonomy" id="2583452"/>
    <lineage>
        <taxon>Bacteria</taxon>
        <taxon>Bacillati</taxon>
        <taxon>Bacillota</taxon>
        <taxon>Erysipelotrichia</taxon>
        <taxon>Erysipelotrichales</taxon>
        <taxon>Erysipelotrichaceae</taxon>
        <taxon>Amedibacterium</taxon>
    </lineage>
</organism>
<evidence type="ECO:0000313" key="5">
    <source>
        <dbReference type="Proteomes" id="UP000464754"/>
    </source>
</evidence>
<dbReference type="PANTHER" id="PTHR43420">
    <property type="entry name" value="ACETYLTRANSFERASE"/>
    <property type="match status" value="1"/>
</dbReference>